<gene>
    <name evidence="2" type="ORF">RSO01_48460</name>
</gene>
<evidence type="ECO:0000259" key="1">
    <source>
        <dbReference type="Pfam" id="PF05050"/>
    </source>
</evidence>
<dbReference type="NCBIfam" id="TIGR01444">
    <property type="entry name" value="fkbM_fam"/>
    <property type="match status" value="1"/>
</dbReference>
<organism evidence="2 3">
    <name type="scientific">Reyranella soli</name>
    <dbReference type="NCBI Taxonomy" id="1230389"/>
    <lineage>
        <taxon>Bacteria</taxon>
        <taxon>Pseudomonadati</taxon>
        <taxon>Pseudomonadota</taxon>
        <taxon>Alphaproteobacteria</taxon>
        <taxon>Hyphomicrobiales</taxon>
        <taxon>Reyranellaceae</taxon>
        <taxon>Reyranella</taxon>
    </lineage>
</organism>
<dbReference type="GO" id="GO:0008171">
    <property type="term" value="F:O-methyltransferase activity"/>
    <property type="evidence" value="ECO:0007669"/>
    <property type="project" value="TreeGrafter"/>
</dbReference>
<dbReference type="Pfam" id="PF05050">
    <property type="entry name" value="Methyltransf_21"/>
    <property type="match status" value="1"/>
</dbReference>
<dbReference type="Proteomes" id="UP000321058">
    <property type="component" value="Unassembled WGS sequence"/>
</dbReference>
<protein>
    <recommendedName>
        <fullName evidence="1">Methyltransferase FkbM domain-containing protein</fullName>
    </recommendedName>
</protein>
<dbReference type="PANTHER" id="PTHR36973:SF4">
    <property type="entry name" value="NODULATION PROTEIN"/>
    <property type="match status" value="1"/>
</dbReference>
<dbReference type="OrthoDB" id="292760at2"/>
<comment type="caution">
    <text evidence="2">The sequence shown here is derived from an EMBL/GenBank/DDBJ whole genome shotgun (WGS) entry which is preliminary data.</text>
</comment>
<dbReference type="EMBL" id="BKAJ01000085">
    <property type="protein sequence ID" value="GEP57680.1"/>
    <property type="molecule type" value="Genomic_DNA"/>
</dbReference>
<reference evidence="2 3" key="1">
    <citation type="submission" date="2019-07" db="EMBL/GenBank/DDBJ databases">
        <title>Whole genome shotgun sequence of Reyranella soli NBRC 108950.</title>
        <authorList>
            <person name="Hosoyama A."/>
            <person name="Uohara A."/>
            <person name="Ohji S."/>
            <person name="Ichikawa N."/>
        </authorList>
    </citation>
    <scope>NUCLEOTIDE SEQUENCE [LARGE SCALE GENOMIC DNA]</scope>
    <source>
        <strain evidence="2 3">NBRC 108950</strain>
    </source>
</reference>
<dbReference type="InterPro" id="IPR006342">
    <property type="entry name" value="FkbM_mtfrase"/>
</dbReference>
<evidence type="ECO:0000313" key="3">
    <source>
        <dbReference type="Proteomes" id="UP000321058"/>
    </source>
</evidence>
<dbReference type="SUPFAM" id="SSF53335">
    <property type="entry name" value="S-adenosyl-L-methionine-dependent methyltransferases"/>
    <property type="match status" value="1"/>
</dbReference>
<feature type="domain" description="Methyltransferase FkbM" evidence="1">
    <location>
        <begin position="72"/>
        <end position="204"/>
    </location>
</feature>
<dbReference type="AlphaFoldDB" id="A0A512NFF3"/>
<dbReference type="Gene3D" id="3.40.50.150">
    <property type="entry name" value="Vaccinia Virus protein VP39"/>
    <property type="match status" value="1"/>
</dbReference>
<dbReference type="InterPro" id="IPR053188">
    <property type="entry name" value="FkbM_Methyltransferase"/>
</dbReference>
<dbReference type="PANTHER" id="PTHR36973">
    <property type="entry name" value="SLL1456 PROTEIN-RELATED"/>
    <property type="match status" value="1"/>
</dbReference>
<proteinExistence type="predicted"/>
<keyword evidence="3" id="KW-1185">Reference proteome</keyword>
<accession>A0A512NFF3</accession>
<name>A0A512NFF3_9HYPH</name>
<dbReference type="RefSeq" id="WP_147152199.1">
    <property type="nucleotide sequence ID" value="NZ_BKAJ01000085.1"/>
</dbReference>
<sequence>MLAGNQITARFKDALRPWASALPQFSGLPSWSRTMGVLKHHGFSPVTVFDIGVGYGTFPLYRAFPDAFYHLIDPAHESLAHMQRLARRLRCQVHPVALGDHEGTAMLEVRADIQESTLLEEVGPRRVRRHDRVPLRRFDMLFGPIMRPSLCKIDVQGAEQMVLAGMTGRLGEIDALIIETSTIATVQGGAEIGAIVRFLAEHGFALTDIVGLRRRPLDGATAQLDLLFVPNKAPPRSDRRWAANA</sequence>
<evidence type="ECO:0000313" key="2">
    <source>
        <dbReference type="EMBL" id="GEP57680.1"/>
    </source>
</evidence>
<dbReference type="InterPro" id="IPR029063">
    <property type="entry name" value="SAM-dependent_MTases_sf"/>
</dbReference>